<comment type="caution">
    <text evidence="2">The sequence shown here is derived from an EMBL/GenBank/DDBJ whole genome shotgun (WGS) entry which is preliminary data.</text>
</comment>
<gene>
    <name evidence="2" type="ORF">CORC01_01828</name>
</gene>
<name>A0A1G4BN46_9PEZI</name>
<keyword evidence="3" id="KW-1185">Reference proteome</keyword>
<sequence length="26" mass="2998">MAASENNLVQDQARPPESRRDSIERQ</sequence>
<feature type="region of interest" description="Disordered" evidence="1">
    <location>
        <begin position="1"/>
        <end position="26"/>
    </location>
</feature>
<feature type="compositionally biased region" description="Polar residues" evidence="1">
    <location>
        <begin position="1"/>
        <end position="10"/>
    </location>
</feature>
<organism evidence="2 3">
    <name type="scientific">Colletotrichum orchidophilum</name>
    <dbReference type="NCBI Taxonomy" id="1209926"/>
    <lineage>
        <taxon>Eukaryota</taxon>
        <taxon>Fungi</taxon>
        <taxon>Dikarya</taxon>
        <taxon>Ascomycota</taxon>
        <taxon>Pezizomycotina</taxon>
        <taxon>Sordariomycetes</taxon>
        <taxon>Hypocreomycetidae</taxon>
        <taxon>Glomerellales</taxon>
        <taxon>Glomerellaceae</taxon>
        <taxon>Colletotrichum</taxon>
    </lineage>
</organism>
<evidence type="ECO:0000256" key="1">
    <source>
        <dbReference type="SAM" id="MobiDB-lite"/>
    </source>
</evidence>
<feature type="compositionally biased region" description="Basic and acidic residues" evidence="1">
    <location>
        <begin position="14"/>
        <end position="26"/>
    </location>
</feature>
<reference evidence="2 3" key="1">
    <citation type="submission" date="2016-09" db="EMBL/GenBank/DDBJ databases">
        <authorList>
            <person name="Capua I."/>
            <person name="De Benedictis P."/>
            <person name="Joannis T."/>
            <person name="Lombin L.H."/>
            <person name="Cattoli G."/>
        </authorList>
    </citation>
    <scope>NUCLEOTIDE SEQUENCE [LARGE SCALE GENOMIC DNA]</scope>
    <source>
        <strain evidence="2 3">IMI 309357</strain>
    </source>
</reference>
<protein>
    <submittedName>
        <fullName evidence="2">Uncharacterized protein</fullName>
    </submittedName>
</protein>
<evidence type="ECO:0000313" key="2">
    <source>
        <dbReference type="EMBL" id="OHF02727.1"/>
    </source>
</evidence>
<dbReference type="AlphaFoldDB" id="A0A1G4BN46"/>
<dbReference type="EMBL" id="MJBS01000010">
    <property type="protein sequence ID" value="OHF02727.1"/>
    <property type="molecule type" value="Genomic_DNA"/>
</dbReference>
<proteinExistence type="predicted"/>
<dbReference type="Proteomes" id="UP000176998">
    <property type="component" value="Unassembled WGS sequence"/>
</dbReference>
<accession>A0A1G4BN46</accession>
<evidence type="ECO:0000313" key="3">
    <source>
        <dbReference type="Proteomes" id="UP000176998"/>
    </source>
</evidence>